<dbReference type="CDD" id="cd14789">
    <property type="entry name" value="Tiki"/>
    <property type="match status" value="1"/>
</dbReference>
<evidence type="ECO:0000256" key="1">
    <source>
        <dbReference type="SAM" id="SignalP"/>
    </source>
</evidence>
<feature type="signal peptide" evidence="1">
    <location>
        <begin position="1"/>
        <end position="25"/>
    </location>
</feature>
<gene>
    <name evidence="3" type="ORF">KB893_016395</name>
    <name evidence="2" type="ORF">KB893_10285</name>
</gene>
<reference evidence="2" key="2">
    <citation type="submission" date="2021-04" db="EMBL/GenBank/DDBJ databases">
        <authorList>
            <person name="Karlyshev A.V."/>
        </authorList>
    </citation>
    <scope>NUCLEOTIDE SEQUENCE</scope>
    <source>
        <strain evidence="2">LMG 29479</strain>
    </source>
</reference>
<proteinExistence type="predicted"/>
<evidence type="ECO:0000313" key="2">
    <source>
        <dbReference type="EMBL" id="MBR0562900.1"/>
    </source>
</evidence>
<accession>A0A8J7VTI0</accession>
<dbReference type="RefSeq" id="WP_211926822.1">
    <property type="nucleotide sequence ID" value="NZ_JAGQFT020000013.1"/>
</dbReference>
<dbReference type="Proteomes" id="UP000675747">
    <property type="component" value="Unassembled WGS sequence"/>
</dbReference>
<dbReference type="PANTHER" id="PTHR40590:SF1">
    <property type="entry name" value="CYTOPLASMIC PROTEIN"/>
    <property type="match status" value="1"/>
</dbReference>
<organism evidence="2">
    <name type="scientific">Coralloluteibacterium stylophorae</name>
    <dbReference type="NCBI Taxonomy" id="1776034"/>
    <lineage>
        <taxon>Bacteria</taxon>
        <taxon>Pseudomonadati</taxon>
        <taxon>Pseudomonadota</taxon>
        <taxon>Gammaproteobacteria</taxon>
        <taxon>Lysobacterales</taxon>
        <taxon>Lysobacteraceae</taxon>
        <taxon>Coralloluteibacterium</taxon>
    </lineage>
</organism>
<dbReference type="InterPro" id="IPR047111">
    <property type="entry name" value="YbaP-like"/>
</dbReference>
<evidence type="ECO:0000313" key="3">
    <source>
        <dbReference type="EMBL" id="MBS7458722.1"/>
    </source>
</evidence>
<protein>
    <submittedName>
        <fullName evidence="2">TraB/GumN family protein</fullName>
    </submittedName>
</protein>
<keyword evidence="4" id="KW-1185">Reference proteome</keyword>
<dbReference type="Pfam" id="PF01963">
    <property type="entry name" value="TraB_PrgY_gumN"/>
    <property type="match status" value="1"/>
</dbReference>
<dbReference type="PANTHER" id="PTHR40590">
    <property type="entry name" value="CYTOPLASMIC PROTEIN-RELATED"/>
    <property type="match status" value="1"/>
</dbReference>
<feature type="chain" id="PRO_5042774197" evidence="1">
    <location>
        <begin position="26"/>
        <end position="306"/>
    </location>
</feature>
<name>A0A8J7VTI0_9GAMM</name>
<keyword evidence="1" id="KW-0732">Signal</keyword>
<dbReference type="EMBL" id="JAGQFT020000013">
    <property type="protein sequence ID" value="MBS7458722.1"/>
    <property type="molecule type" value="Genomic_DNA"/>
</dbReference>
<reference evidence="3 4" key="1">
    <citation type="journal article" date="2021" name="Microbiol. Resour. Announc.">
        <title>Draft Genome Sequence of Coralloluteibacterium stylophorae LMG 29479T.</title>
        <authorList>
            <person name="Karlyshev A.V."/>
            <person name="Kudryashova E.B."/>
            <person name="Ariskina E.V."/>
            <person name="Conroy A.P."/>
            <person name="Abidueva E.Y."/>
        </authorList>
    </citation>
    <scope>NUCLEOTIDE SEQUENCE [LARGE SCALE GENOMIC DNA]</scope>
    <source>
        <strain evidence="3 4">LMG 29479</strain>
    </source>
</reference>
<comment type="caution">
    <text evidence="2">The sequence shown here is derived from an EMBL/GenBank/DDBJ whole genome shotgun (WGS) entry which is preliminary data.</text>
</comment>
<dbReference type="InterPro" id="IPR002816">
    <property type="entry name" value="TraB/PrgY/GumN_fam"/>
</dbReference>
<sequence length="306" mass="32677">MNTRPRLRLGLCWLLLLCMAGAAQARQGPPQPLLWSVETGDHRVWLLGSIHVMRADDYPLAPVVERAFADAEHVVFEVDPGEALSAATAPQMLAAAQAGPGESPAQLLGPRDYARLQAVAAGQGVAPALLAGFRPWFVNLSLALAAASRSGLDNQLGLDVVLMRRALAAGKATSGLERAADQIEAIAGAPLDEQLVALRRVIEEPSLLQDDVRRLHALWRAGDVDGLLASVEAELGEQPETLERINADRNRKWLPRIEALARAGEGDVLIVVGSLHLLGAHGVVEGLRGRGWTLRRVEAVPTLATP</sequence>
<dbReference type="AlphaFoldDB" id="A0A8J7VTI0"/>
<dbReference type="EMBL" id="JAGQFT010000082">
    <property type="protein sequence ID" value="MBR0562900.1"/>
    <property type="molecule type" value="Genomic_DNA"/>
</dbReference>
<evidence type="ECO:0000313" key="4">
    <source>
        <dbReference type="Proteomes" id="UP000675747"/>
    </source>
</evidence>